<reference evidence="1" key="1">
    <citation type="submission" date="2020-01" db="EMBL/GenBank/DDBJ databases">
        <authorList>
            <consortium name="DOE Joint Genome Institute"/>
            <person name="Haridas S."/>
            <person name="Albert R."/>
            <person name="Binder M."/>
            <person name="Bloem J."/>
            <person name="Labutti K."/>
            <person name="Salamov A."/>
            <person name="Andreopoulos B."/>
            <person name="Baker S.E."/>
            <person name="Barry K."/>
            <person name="Bills G."/>
            <person name="Bluhm B.H."/>
            <person name="Cannon C."/>
            <person name="Castanera R."/>
            <person name="Culley D.E."/>
            <person name="Daum C."/>
            <person name="Ezra D."/>
            <person name="Gonzalez J.B."/>
            <person name="Henrissat B."/>
            <person name="Kuo A."/>
            <person name="Liang C."/>
            <person name="Lipzen A."/>
            <person name="Lutzoni F."/>
            <person name="Magnuson J."/>
            <person name="Mondo S."/>
            <person name="Nolan M."/>
            <person name="Ohm R."/>
            <person name="Pangilinan J."/>
            <person name="Park H.-J."/>
            <person name="Ramirez L."/>
            <person name="Alfaro M."/>
            <person name="Sun H."/>
            <person name="Tritt A."/>
            <person name="Yoshinaga Y."/>
            <person name="Zwiers L.-H."/>
            <person name="Turgeon B.G."/>
            <person name="Goodwin S.B."/>
            <person name="Spatafora J.W."/>
            <person name="Crous P.W."/>
            <person name="Grigoriev I.V."/>
        </authorList>
    </citation>
    <scope>NUCLEOTIDE SEQUENCE</scope>
    <source>
        <strain evidence="1">IPT5</strain>
    </source>
</reference>
<gene>
    <name evidence="1" type="ORF">T440DRAFT_479528</name>
</gene>
<dbReference type="EMBL" id="MU006308">
    <property type="protein sequence ID" value="KAF2850079.1"/>
    <property type="molecule type" value="Genomic_DNA"/>
</dbReference>
<evidence type="ECO:0000313" key="1">
    <source>
        <dbReference type="EMBL" id="KAF2850079.1"/>
    </source>
</evidence>
<accession>A0A6A7B6T4</accession>
<sequence>MGLYSCFKYKVEPLTVYLYYSHNQRSATCSERGTNWHEKAPTASTPPQIIASSTNAAIESCSMHPSENTASIARKKIPEEILLVIFEHVLRFPNGLHSKRFPQLISIVMLRYMVSKQLSRIVTEAIHRHNPVIIAPAYRAGNLQVLRFL</sequence>
<name>A0A6A7B6T4_9PLEO</name>
<dbReference type="AlphaFoldDB" id="A0A6A7B6T4"/>
<proteinExistence type="predicted"/>
<organism evidence="1 2">
    <name type="scientific">Plenodomus tracheiphilus IPT5</name>
    <dbReference type="NCBI Taxonomy" id="1408161"/>
    <lineage>
        <taxon>Eukaryota</taxon>
        <taxon>Fungi</taxon>
        <taxon>Dikarya</taxon>
        <taxon>Ascomycota</taxon>
        <taxon>Pezizomycotina</taxon>
        <taxon>Dothideomycetes</taxon>
        <taxon>Pleosporomycetidae</taxon>
        <taxon>Pleosporales</taxon>
        <taxon>Pleosporineae</taxon>
        <taxon>Leptosphaeriaceae</taxon>
        <taxon>Plenodomus</taxon>
    </lineage>
</organism>
<keyword evidence="2" id="KW-1185">Reference proteome</keyword>
<evidence type="ECO:0000313" key="2">
    <source>
        <dbReference type="Proteomes" id="UP000799423"/>
    </source>
</evidence>
<protein>
    <submittedName>
        <fullName evidence="1">Uncharacterized protein</fullName>
    </submittedName>
</protein>
<dbReference type="Proteomes" id="UP000799423">
    <property type="component" value="Unassembled WGS sequence"/>
</dbReference>